<name>A0A7C5QVX6_9PROT</name>
<dbReference type="InterPro" id="IPR016181">
    <property type="entry name" value="Acyl_CoA_acyltransferase"/>
</dbReference>
<dbReference type="SUPFAM" id="SSF55729">
    <property type="entry name" value="Acyl-CoA N-acyltransferases (Nat)"/>
    <property type="match status" value="1"/>
</dbReference>
<dbReference type="GO" id="GO:0006527">
    <property type="term" value="P:L-arginine catabolic process"/>
    <property type="evidence" value="ECO:0007669"/>
    <property type="project" value="InterPro"/>
</dbReference>
<proteinExistence type="predicted"/>
<protein>
    <submittedName>
        <fullName evidence="4">Arginine N-succinyltransferase</fullName>
    </submittedName>
</protein>
<dbReference type="PANTHER" id="PTHR30420:SF1">
    <property type="entry name" value="ARGININE N-SUCCINYLTRANSFERASE"/>
    <property type="match status" value="1"/>
</dbReference>
<organism evidence="4">
    <name type="scientific">Hellea balneolensis</name>
    <dbReference type="NCBI Taxonomy" id="287478"/>
    <lineage>
        <taxon>Bacteria</taxon>
        <taxon>Pseudomonadati</taxon>
        <taxon>Pseudomonadota</taxon>
        <taxon>Alphaproteobacteria</taxon>
        <taxon>Maricaulales</taxon>
        <taxon>Robiginitomaculaceae</taxon>
        <taxon>Hellea</taxon>
    </lineage>
</organism>
<gene>
    <name evidence="4" type="ORF">ENJ42_04005</name>
</gene>
<evidence type="ECO:0000313" key="4">
    <source>
        <dbReference type="EMBL" id="HHL42758.1"/>
    </source>
</evidence>
<dbReference type="EMBL" id="DRMJ01000198">
    <property type="protein sequence ID" value="HHL42758.1"/>
    <property type="molecule type" value="Genomic_DNA"/>
</dbReference>
<comment type="caution">
    <text evidence="4">The sequence shown here is derived from an EMBL/GenBank/DDBJ whole genome shotgun (WGS) entry which is preliminary data.</text>
</comment>
<dbReference type="PANTHER" id="PTHR30420">
    <property type="entry name" value="N-SUCCINYLARGININE DIHYDROLASE"/>
    <property type="match status" value="1"/>
</dbReference>
<sequence>MLVVRPAKLSDTESFIELARLAGPGFTSLAVSDADLIERLEKSEKSFAREDESCGDQTYLLMLEDSDTGEVVGCSALKSQVGVGKPFFSFKLLKIVQSSSAANRHFTMDVMLLVNEYSGTSEVGTLFVKPKMRGTGAGRLIAQARYMFIATSPSRFSETIISELRGEVGADGYSPFWESLGRKFFKMDFNEADKITAETDNQFITDLMPKYPIYTELLSEEAQAVIGKTHPDGQGARALLQDEGFRFENCVDIFDAGPTMVAPRDQIRTVKDSIVLRAKDRGEQKPTHRALVSNNRIADYRAVFVPIGFENDQALISKSALKALRVDETDDVRVFTNRERFKKLAKDKS</sequence>
<reference evidence="4" key="1">
    <citation type="journal article" date="2020" name="mSystems">
        <title>Genome- and Community-Level Interaction Insights into Carbon Utilization and Element Cycling Functions of Hydrothermarchaeota in Hydrothermal Sediment.</title>
        <authorList>
            <person name="Zhou Z."/>
            <person name="Liu Y."/>
            <person name="Xu W."/>
            <person name="Pan J."/>
            <person name="Luo Z.H."/>
            <person name="Li M."/>
        </authorList>
    </citation>
    <scope>NUCLEOTIDE SEQUENCE [LARGE SCALE GENOMIC DNA]</scope>
    <source>
        <strain evidence="4">HyVt-485</strain>
    </source>
</reference>
<dbReference type="Pfam" id="PF04958">
    <property type="entry name" value="AstA"/>
    <property type="match status" value="1"/>
</dbReference>
<keyword evidence="1" id="KW-0056">Arginine metabolism</keyword>
<dbReference type="Gene3D" id="3.40.630.30">
    <property type="match status" value="1"/>
</dbReference>
<keyword evidence="3" id="KW-0012">Acyltransferase</keyword>
<evidence type="ECO:0000256" key="2">
    <source>
        <dbReference type="ARBA" id="ARBA00022679"/>
    </source>
</evidence>
<accession>A0A7C5QVX6</accession>
<dbReference type="AlphaFoldDB" id="A0A7C5QVX6"/>
<keyword evidence="2" id="KW-0808">Transferase</keyword>
<dbReference type="NCBIfam" id="TIGR03243">
    <property type="entry name" value="arg_catab_AOST"/>
    <property type="match status" value="1"/>
</dbReference>
<evidence type="ECO:0000256" key="1">
    <source>
        <dbReference type="ARBA" id="ARBA00022503"/>
    </source>
</evidence>
<dbReference type="GO" id="GO:0008791">
    <property type="term" value="F:arginine N-succinyltransferase activity"/>
    <property type="evidence" value="ECO:0007669"/>
    <property type="project" value="InterPro"/>
</dbReference>
<dbReference type="Gene3D" id="2.40.40.20">
    <property type="match status" value="1"/>
</dbReference>
<dbReference type="Proteomes" id="UP000885830">
    <property type="component" value="Unassembled WGS sequence"/>
</dbReference>
<dbReference type="InterPro" id="IPR007041">
    <property type="entry name" value="Arg_succinylTrfase_AstA/AruG"/>
</dbReference>
<evidence type="ECO:0000256" key="3">
    <source>
        <dbReference type="ARBA" id="ARBA00023315"/>
    </source>
</evidence>